<proteinExistence type="predicted"/>
<keyword evidence="2" id="KW-1185">Reference proteome</keyword>
<dbReference type="OrthoDB" id="2088453at2"/>
<reference evidence="1 2" key="1">
    <citation type="submission" date="2019-07" db="EMBL/GenBank/DDBJ databases">
        <title>Whole genome shotgun sequence of Alkalibacillus haloalkaliphilus NBRC 103110.</title>
        <authorList>
            <person name="Hosoyama A."/>
            <person name="Uohara A."/>
            <person name="Ohji S."/>
            <person name="Ichikawa N."/>
        </authorList>
    </citation>
    <scope>NUCLEOTIDE SEQUENCE [LARGE SCALE GENOMIC DNA]</scope>
    <source>
        <strain evidence="1 2">NBRC 103110</strain>
    </source>
</reference>
<accession>A0A511W8Q2</accession>
<organism evidence="1 2">
    <name type="scientific">Alkalibacillus haloalkaliphilus</name>
    <dbReference type="NCBI Taxonomy" id="94136"/>
    <lineage>
        <taxon>Bacteria</taxon>
        <taxon>Bacillati</taxon>
        <taxon>Bacillota</taxon>
        <taxon>Bacilli</taxon>
        <taxon>Bacillales</taxon>
        <taxon>Bacillaceae</taxon>
        <taxon>Alkalibacillus</taxon>
    </lineage>
</organism>
<dbReference type="AlphaFoldDB" id="A0A511W8Q2"/>
<dbReference type="RefSeq" id="WP_146817773.1">
    <property type="nucleotide sequence ID" value="NZ_BJYA01000018.1"/>
</dbReference>
<protein>
    <submittedName>
        <fullName evidence="1">Uncharacterized protein</fullName>
    </submittedName>
</protein>
<gene>
    <name evidence="1" type="ORF">AHA02nite_25040</name>
</gene>
<comment type="caution">
    <text evidence="1">The sequence shown here is derived from an EMBL/GenBank/DDBJ whole genome shotgun (WGS) entry which is preliminary data.</text>
</comment>
<dbReference type="EMBL" id="BJYA01000018">
    <property type="protein sequence ID" value="GEN46728.1"/>
    <property type="molecule type" value="Genomic_DNA"/>
</dbReference>
<evidence type="ECO:0000313" key="1">
    <source>
        <dbReference type="EMBL" id="GEN46728.1"/>
    </source>
</evidence>
<sequence length="297" mass="34787">MDLDKNINCLELYDDNLTMGNSINSFAEYKMRIKQKVLKPKCECDSLPEVKNKLAALFGESDYTDTLISPQNYVTKYMRYFHSDLLVYNSYSNDYIVPNISGVKRQIFSYLELEKGKINNQSVWAFFIKNKLEIMQKSEPKAFDIMSEFLDVVYTIPNFSSICEGFNMGRSNEKTNDNFLIALYHIKDYFDKRREGRSNLELRDVLAEFLDANIVNGKEKLTQDEVISRAQDWLNKYSSFERFVYIYKLQVFLDSNYEPVTLWPGIYEGVLLPPKEDFLSSIDFLTKAIKDRGRLLL</sequence>
<dbReference type="Proteomes" id="UP000321440">
    <property type="component" value="Unassembled WGS sequence"/>
</dbReference>
<evidence type="ECO:0000313" key="2">
    <source>
        <dbReference type="Proteomes" id="UP000321440"/>
    </source>
</evidence>
<name>A0A511W8Q2_9BACI</name>